<protein>
    <submittedName>
        <fullName evidence="2">Putative membrane protein</fullName>
    </submittedName>
</protein>
<sequence length="164" mass="17292">MKAVLVVFGWAALNAVLVLVMLPYGESALFIGMYGAGVAVITLFGVVVWLVARAAGWQSRGARLATASLSSGFVALAAILVGLSFVYGYWFAVFAGLPLIAAAYRLSKERLPQGMRPTATAVPTLPAERTRAPSALTRPVKAVASVFAAVTAARSLRPSRRARR</sequence>
<feature type="transmembrane region" description="Helical" evidence="1">
    <location>
        <begin position="64"/>
        <end position="83"/>
    </location>
</feature>
<dbReference type="Proteomes" id="UP000545493">
    <property type="component" value="Unassembled WGS sequence"/>
</dbReference>
<dbReference type="RefSeq" id="WP_167169744.1">
    <property type="nucleotide sequence ID" value="NZ_JAAOYM010000001.1"/>
</dbReference>
<dbReference type="EMBL" id="JAAOYM010000001">
    <property type="protein sequence ID" value="NIJ11852.1"/>
    <property type="molecule type" value="Genomic_DNA"/>
</dbReference>
<evidence type="ECO:0000313" key="3">
    <source>
        <dbReference type="Proteomes" id="UP000545493"/>
    </source>
</evidence>
<organism evidence="2 3">
    <name type="scientific">Saccharomonospora amisosensis</name>
    <dbReference type="NCBI Taxonomy" id="1128677"/>
    <lineage>
        <taxon>Bacteria</taxon>
        <taxon>Bacillati</taxon>
        <taxon>Actinomycetota</taxon>
        <taxon>Actinomycetes</taxon>
        <taxon>Pseudonocardiales</taxon>
        <taxon>Pseudonocardiaceae</taxon>
        <taxon>Saccharomonospora</taxon>
    </lineage>
</organism>
<dbReference type="AlphaFoldDB" id="A0A7X5UPK6"/>
<proteinExistence type="predicted"/>
<keyword evidence="1" id="KW-0812">Transmembrane</keyword>
<feature type="transmembrane region" description="Helical" evidence="1">
    <location>
        <begin position="28"/>
        <end position="52"/>
    </location>
</feature>
<name>A0A7X5UPK6_9PSEU</name>
<evidence type="ECO:0000313" key="2">
    <source>
        <dbReference type="EMBL" id="NIJ11852.1"/>
    </source>
</evidence>
<keyword evidence="1" id="KW-1133">Transmembrane helix</keyword>
<evidence type="ECO:0000256" key="1">
    <source>
        <dbReference type="SAM" id="Phobius"/>
    </source>
</evidence>
<comment type="caution">
    <text evidence="2">The sequence shown here is derived from an EMBL/GenBank/DDBJ whole genome shotgun (WGS) entry which is preliminary data.</text>
</comment>
<feature type="transmembrane region" description="Helical" evidence="1">
    <location>
        <begin position="89"/>
        <end position="106"/>
    </location>
</feature>
<gene>
    <name evidence="2" type="ORF">FHU38_002196</name>
</gene>
<keyword evidence="1" id="KW-0472">Membrane</keyword>
<keyword evidence="3" id="KW-1185">Reference proteome</keyword>
<accession>A0A7X5UPK6</accession>
<reference evidence="2 3" key="1">
    <citation type="submission" date="2020-03" db="EMBL/GenBank/DDBJ databases">
        <title>Sequencing the genomes of 1000 actinobacteria strains.</title>
        <authorList>
            <person name="Klenk H.-P."/>
        </authorList>
    </citation>
    <scope>NUCLEOTIDE SEQUENCE [LARGE SCALE GENOMIC DNA]</scope>
    <source>
        <strain evidence="2 3">DSM 45685</strain>
    </source>
</reference>